<feature type="region of interest" description="Disordered" evidence="1">
    <location>
        <begin position="610"/>
        <end position="636"/>
    </location>
</feature>
<organism evidence="3 4">
    <name type="scientific">Roseibium denhamense</name>
    <dbReference type="NCBI Taxonomy" id="76305"/>
    <lineage>
        <taxon>Bacteria</taxon>
        <taxon>Pseudomonadati</taxon>
        <taxon>Pseudomonadota</taxon>
        <taxon>Alphaproteobacteria</taxon>
        <taxon>Hyphomicrobiales</taxon>
        <taxon>Stappiaceae</taxon>
        <taxon>Roseibium</taxon>
    </lineage>
</organism>
<proteinExistence type="predicted"/>
<dbReference type="RefSeq" id="WP_155191360.1">
    <property type="nucleotide sequence ID" value="NZ_BAAAEA010000001.1"/>
</dbReference>
<feature type="compositionally biased region" description="Low complexity" evidence="1">
    <location>
        <begin position="180"/>
        <end position="192"/>
    </location>
</feature>
<sequence length="841" mass="86086">MVVGGVTELVIETLMSDEYDTRRNDKNAPPAGDGDRRPGADDPLVELARIVHKNKTPGAGVSSGRVGSTDYFAELDAFAGSSSEPERGRVEPAFTRPVEPRFDDQANKEPVEPQAPVQPDVQPIQSTPSDFQPQDDYQPVAHQGQDSAPTGGQVGSIWPDVPNLDTIETTAQSAMNRPYQTTPAEPEQPAAPRVDPVFQNVATAAAQAAPATSEPRGPDLESSLTAGLEDELIGALRQSVDTPGRSTAADDYEAAPAQTPSAAFEPAQDHAETAIQASAESSVANRASYEGYQTGPAGFDYGSSALNKTITPAEAAGFTSDGYGSAAFEAVPPVNDGAQESGVAGPARPAINEDDLFAALNPAAETDSKTGPEAETDTSAAGIDALFADLDFPDPASREAKPEENSAPKPAQTAGASIDDMAWPAAASSVPNIADEDETPPPPEGYDLDAVARAMQESDPSLTGAGVLPPHSRAEQTAVPNVREKSRRGLFVTAGVLGVALVGAGSFFLIDNDGVAIPDGPPPVILGLQEPLKVFPEQTEETGGNQSAKLIYDRVDGTTENAPERLVPTDTPQPAELPPAPDSTVGGADLAPGAPRQVRTLVVRPDGTIISDGAAATPEPSAPPAVQTPTVPAPAAPAAAADGTRVITTSPVVGTPAQVPGTPAVAQPTTPEPAVQTPSVEEPQAATTDETPTPPPADLVTVSPRKKPDAPVQVAQAPAPVAVQPSAGNDGPLNLAQPAAAAAPAPAAPSATPASGSIAAGTYIVQVTSQRSAAAASDAYSGLQRRFPTILGNRNAVIVSADLGDRGIFYRARIPTGSREEAISLCESLQGAGGDCFVRRQ</sequence>
<evidence type="ECO:0000313" key="3">
    <source>
        <dbReference type="EMBL" id="SMP32356.1"/>
    </source>
</evidence>
<dbReference type="InterPro" id="IPR007730">
    <property type="entry name" value="SPOR-like_dom"/>
</dbReference>
<feature type="region of interest" description="Disordered" evidence="1">
    <location>
        <begin position="559"/>
        <end position="582"/>
    </location>
</feature>
<dbReference type="Pfam" id="PF05036">
    <property type="entry name" value="SPOR"/>
    <property type="match status" value="1"/>
</dbReference>
<dbReference type="EMBL" id="FXTT01000005">
    <property type="protein sequence ID" value="SMP32356.1"/>
    <property type="molecule type" value="Genomic_DNA"/>
</dbReference>
<evidence type="ECO:0000259" key="2">
    <source>
        <dbReference type="PROSITE" id="PS51724"/>
    </source>
</evidence>
<keyword evidence="4" id="KW-1185">Reference proteome</keyword>
<dbReference type="InterPro" id="IPR036680">
    <property type="entry name" value="SPOR-like_sf"/>
</dbReference>
<comment type="caution">
    <text evidence="3">The sequence shown here is derived from an EMBL/GenBank/DDBJ whole genome shotgun (WGS) entry which is preliminary data.</text>
</comment>
<evidence type="ECO:0000256" key="1">
    <source>
        <dbReference type="SAM" id="MobiDB-lite"/>
    </source>
</evidence>
<protein>
    <submittedName>
        <fullName evidence="3">Sporulation related domain-containing protein</fullName>
    </submittedName>
</protein>
<feature type="compositionally biased region" description="Low complexity" evidence="1">
    <location>
        <begin position="202"/>
        <end position="212"/>
    </location>
</feature>
<feature type="region of interest" description="Disordered" evidence="1">
    <location>
        <begin position="651"/>
        <end position="717"/>
    </location>
</feature>
<feature type="domain" description="SPOR" evidence="2">
    <location>
        <begin position="757"/>
        <end position="841"/>
    </location>
</feature>
<dbReference type="PROSITE" id="PS51724">
    <property type="entry name" value="SPOR"/>
    <property type="match status" value="1"/>
</dbReference>
<feature type="region of interest" description="Disordered" evidence="1">
    <location>
        <begin position="239"/>
        <end position="279"/>
    </location>
</feature>
<feature type="compositionally biased region" description="Low complexity" evidence="1">
    <location>
        <begin position="681"/>
        <end position="691"/>
    </location>
</feature>
<feature type="compositionally biased region" description="Basic and acidic residues" evidence="1">
    <location>
        <begin position="396"/>
        <end position="406"/>
    </location>
</feature>
<feature type="region of interest" description="Disordered" evidence="1">
    <location>
        <begin position="79"/>
        <end position="227"/>
    </location>
</feature>
<feature type="compositionally biased region" description="Polar residues" evidence="1">
    <location>
        <begin position="166"/>
        <end position="179"/>
    </location>
</feature>
<feature type="compositionally biased region" description="Low complexity" evidence="1">
    <location>
        <begin position="614"/>
        <end position="630"/>
    </location>
</feature>
<feature type="region of interest" description="Disordered" evidence="1">
    <location>
        <begin position="392"/>
        <end position="414"/>
    </location>
</feature>
<feature type="compositionally biased region" description="Basic and acidic residues" evidence="1">
    <location>
        <begin position="98"/>
        <end position="111"/>
    </location>
</feature>
<dbReference type="Proteomes" id="UP001157914">
    <property type="component" value="Unassembled WGS sequence"/>
</dbReference>
<feature type="region of interest" description="Disordered" evidence="1">
    <location>
        <begin position="16"/>
        <end position="44"/>
    </location>
</feature>
<accession>A0ABY1PEE5</accession>
<dbReference type="Gene3D" id="3.30.70.1070">
    <property type="entry name" value="Sporulation related repeat"/>
    <property type="match status" value="1"/>
</dbReference>
<reference evidence="3 4" key="1">
    <citation type="submission" date="2017-05" db="EMBL/GenBank/DDBJ databases">
        <authorList>
            <person name="Varghese N."/>
            <person name="Submissions S."/>
        </authorList>
    </citation>
    <scope>NUCLEOTIDE SEQUENCE [LARGE SCALE GENOMIC DNA]</scope>
    <source>
        <strain evidence="3 4">DSM 15949</strain>
    </source>
</reference>
<evidence type="ECO:0000313" key="4">
    <source>
        <dbReference type="Proteomes" id="UP001157914"/>
    </source>
</evidence>
<name>A0ABY1PEE5_9HYPH</name>
<feature type="compositionally biased region" description="Polar residues" evidence="1">
    <location>
        <begin position="123"/>
        <end position="132"/>
    </location>
</feature>
<gene>
    <name evidence="3" type="ORF">SAMN06265374_3523</name>
</gene>